<gene>
    <name evidence="5" type="primary">xylC</name>
    <name evidence="5" type="ORF">TMPK1_34090</name>
</gene>
<dbReference type="Proteomes" id="UP000681075">
    <property type="component" value="Unassembled WGS sequence"/>
</dbReference>
<comment type="cofactor">
    <cofactor evidence="3">
        <name>Zn(2+)</name>
        <dbReference type="ChEBI" id="CHEBI:29105"/>
    </cofactor>
    <text evidence="3">Binds 1 divalent metal cation per subunit.</text>
</comment>
<feature type="binding site" evidence="3">
    <location>
        <position position="104"/>
    </location>
    <ligand>
        <name>substrate</name>
    </ligand>
</feature>
<dbReference type="GO" id="GO:0019853">
    <property type="term" value="P:L-ascorbic acid biosynthetic process"/>
    <property type="evidence" value="ECO:0007669"/>
    <property type="project" value="TreeGrafter"/>
</dbReference>
<dbReference type="SUPFAM" id="SSF63829">
    <property type="entry name" value="Calcium-dependent phosphotriesterase"/>
    <property type="match status" value="1"/>
</dbReference>
<dbReference type="AlphaFoldDB" id="A0A8S8XGV1"/>
<dbReference type="Pfam" id="PF08450">
    <property type="entry name" value="SGL"/>
    <property type="match status" value="1"/>
</dbReference>
<dbReference type="GO" id="GO:0004341">
    <property type="term" value="F:gluconolactonase activity"/>
    <property type="evidence" value="ECO:0007669"/>
    <property type="project" value="TreeGrafter"/>
</dbReference>
<evidence type="ECO:0000313" key="6">
    <source>
        <dbReference type="Proteomes" id="UP000681075"/>
    </source>
</evidence>
<keyword evidence="6" id="KW-1185">Reference proteome</keyword>
<dbReference type="InterPro" id="IPR013658">
    <property type="entry name" value="SGL"/>
</dbReference>
<evidence type="ECO:0000256" key="3">
    <source>
        <dbReference type="PIRSR" id="PIRSR605511-2"/>
    </source>
</evidence>
<evidence type="ECO:0000259" key="4">
    <source>
        <dbReference type="Pfam" id="PF08450"/>
    </source>
</evidence>
<name>A0A8S8XGV1_9PROT</name>
<sequence length="295" mass="32139">MNDLAADELTCVWSVAAHLGEGPFWSASARALWFVDIKQRQVHCFHPATALQESWNAPDQPGFVLPMQGDTLVVGMPRRLCRFDPVDGSFTDLVAVESNLPRNRLNDGFVDAAGRLWFGSMDDAEEAPTGALYRWDGSGAPLRQDDGIIITNGPATSPDGTVLYHTDTLERTVYAFDLGSNGMLANKRVFVRIEDEAGYPDGMAVDADGRVWIALFGGWGIRCYAPSGKLLRFVRFPCANVTKLTFGDDDLRTIYATTARKGLDDAARLAQPLAGGLFAFRSDRPGLPQAEVAHG</sequence>
<organism evidence="5 6">
    <name type="scientific">Roseiterribacter gracilis</name>
    <dbReference type="NCBI Taxonomy" id="2812848"/>
    <lineage>
        <taxon>Bacteria</taxon>
        <taxon>Pseudomonadati</taxon>
        <taxon>Pseudomonadota</taxon>
        <taxon>Alphaproteobacteria</taxon>
        <taxon>Rhodospirillales</taxon>
        <taxon>Roseiterribacteraceae</taxon>
        <taxon>Roseiterribacter</taxon>
    </lineage>
</organism>
<accession>A0A8S8XGV1</accession>
<feature type="binding site" evidence="3">
    <location>
        <position position="106"/>
    </location>
    <ligand>
        <name>substrate</name>
    </ligand>
</feature>
<dbReference type="PANTHER" id="PTHR10907">
    <property type="entry name" value="REGUCALCIN"/>
    <property type="match status" value="1"/>
</dbReference>
<dbReference type="PRINTS" id="PR01790">
    <property type="entry name" value="SMP30FAMILY"/>
</dbReference>
<feature type="domain" description="SMP-30/Gluconolactonase/LRE-like region" evidence="4">
    <location>
        <begin position="19"/>
        <end position="260"/>
    </location>
</feature>
<dbReference type="EMBL" id="BOPV01000001">
    <property type="protein sequence ID" value="GIL41172.1"/>
    <property type="molecule type" value="Genomic_DNA"/>
</dbReference>
<feature type="binding site" evidence="3">
    <location>
        <position position="21"/>
    </location>
    <ligand>
        <name>a divalent metal cation</name>
        <dbReference type="ChEBI" id="CHEBI:60240"/>
    </ligand>
</feature>
<feature type="binding site" evidence="3">
    <location>
        <position position="152"/>
    </location>
    <ligand>
        <name>a divalent metal cation</name>
        <dbReference type="ChEBI" id="CHEBI:60240"/>
    </ligand>
</feature>
<evidence type="ECO:0000256" key="2">
    <source>
        <dbReference type="PIRSR" id="PIRSR605511-1"/>
    </source>
</evidence>
<evidence type="ECO:0000313" key="5">
    <source>
        <dbReference type="EMBL" id="GIL41172.1"/>
    </source>
</evidence>
<feature type="binding site" evidence="3">
    <location>
        <position position="201"/>
    </location>
    <ligand>
        <name>a divalent metal cation</name>
        <dbReference type="ChEBI" id="CHEBI:60240"/>
    </ligand>
</feature>
<dbReference type="RefSeq" id="WP_420244548.1">
    <property type="nucleotide sequence ID" value="NZ_BOPV01000001.1"/>
</dbReference>
<dbReference type="InterPro" id="IPR005511">
    <property type="entry name" value="SMP-30"/>
</dbReference>
<reference evidence="5" key="1">
    <citation type="submission" date="2021-02" db="EMBL/GenBank/DDBJ databases">
        <title>Genome sequence of Rhodospirillales sp. strain TMPK1 isolated from soil.</title>
        <authorList>
            <person name="Nakai R."/>
            <person name="Kusada H."/>
            <person name="Tamaki H."/>
        </authorList>
    </citation>
    <scope>NUCLEOTIDE SEQUENCE</scope>
    <source>
        <strain evidence="5">TMPK1</strain>
    </source>
</reference>
<keyword evidence="3" id="KW-0862">Zinc</keyword>
<dbReference type="Gene3D" id="2.120.10.30">
    <property type="entry name" value="TolB, C-terminal domain"/>
    <property type="match status" value="1"/>
</dbReference>
<feature type="active site" description="Proton donor/acceptor" evidence="2">
    <location>
        <position position="201"/>
    </location>
</feature>
<dbReference type="GO" id="GO:0005509">
    <property type="term" value="F:calcium ion binding"/>
    <property type="evidence" value="ECO:0007669"/>
    <property type="project" value="TreeGrafter"/>
</dbReference>
<comment type="caution">
    <text evidence="5">The sequence shown here is derived from an EMBL/GenBank/DDBJ whole genome shotgun (WGS) entry which is preliminary data.</text>
</comment>
<comment type="similarity">
    <text evidence="1">Belongs to the SMP-30/CGR1 family.</text>
</comment>
<protein>
    <submittedName>
        <fullName evidence="5">Gluconolaconase</fullName>
    </submittedName>
</protein>
<evidence type="ECO:0000256" key="1">
    <source>
        <dbReference type="ARBA" id="ARBA00008853"/>
    </source>
</evidence>
<proteinExistence type="inferred from homology"/>
<dbReference type="PANTHER" id="PTHR10907:SF47">
    <property type="entry name" value="REGUCALCIN"/>
    <property type="match status" value="1"/>
</dbReference>
<dbReference type="InterPro" id="IPR011042">
    <property type="entry name" value="6-blade_b-propeller_TolB-like"/>
</dbReference>
<keyword evidence="3" id="KW-0479">Metal-binding</keyword>